<feature type="signal peptide" evidence="4">
    <location>
        <begin position="1"/>
        <end position="22"/>
    </location>
</feature>
<feature type="active site" description="Charge relay system" evidence="3">
    <location>
        <position position="341"/>
    </location>
</feature>
<dbReference type="PANTHER" id="PTHR11005">
    <property type="entry name" value="LYSOSOMAL ACID LIPASE-RELATED"/>
    <property type="match status" value="1"/>
</dbReference>
<comment type="similarity">
    <text evidence="1 2">Belongs to the AB hydrolase superfamily. Lipase family.</text>
</comment>
<accession>A0A6I9UZB9</accession>
<evidence type="ECO:0000259" key="5">
    <source>
        <dbReference type="Pfam" id="PF04083"/>
    </source>
</evidence>
<evidence type="ECO:0000313" key="7">
    <source>
        <dbReference type="Proteomes" id="UP000504604"/>
    </source>
</evidence>
<reference evidence="8" key="1">
    <citation type="submission" date="2025-08" db="UniProtKB">
        <authorList>
            <consortium name="RefSeq"/>
        </authorList>
    </citation>
    <scope>IDENTIFICATION</scope>
</reference>
<gene>
    <name evidence="8" type="primary">LOC105178697</name>
</gene>
<dbReference type="OrthoDB" id="9974421at2759"/>
<proteinExistence type="inferred from homology"/>
<name>A0A6I9UZB9_SESIN</name>
<dbReference type="FunFam" id="3.40.50.1820:FF:000126">
    <property type="entry name" value="Lipase"/>
    <property type="match status" value="1"/>
</dbReference>
<evidence type="ECO:0000256" key="1">
    <source>
        <dbReference type="ARBA" id="ARBA00010701"/>
    </source>
</evidence>
<feature type="chain" id="PRO_5026990371" description="Lipase" evidence="4">
    <location>
        <begin position="23"/>
        <end position="400"/>
    </location>
</feature>
<feature type="domain" description="Partial AB-hydrolase lipase" evidence="5">
    <location>
        <begin position="44"/>
        <end position="101"/>
    </location>
</feature>
<dbReference type="FunCoup" id="A0A6I9UZB9">
    <property type="interactions" value="367"/>
</dbReference>
<feature type="domain" description="Serine aminopeptidase S33" evidence="6">
    <location>
        <begin position="107"/>
        <end position="359"/>
    </location>
</feature>
<keyword evidence="2" id="KW-0442">Lipid degradation</keyword>
<dbReference type="GO" id="GO:0016788">
    <property type="term" value="F:hydrolase activity, acting on ester bonds"/>
    <property type="evidence" value="ECO:0007669"/>
    <property type="project" value="InterPro"/>
</dbReference>
<keyword evidence="2" id="KW-0443">Lipid metabolism</keyword>
<organism evidence="7 8">
    <name type="scientific">Sesamum indicum</name>
    <name type="common">Oriental sesame</name>
    <name type="synonym">Sesamum orientale</name>
    <dbReference type="NCBI Taxonomy" id="4182"/>
    <lineage>
        <taxon>Eukaryota</taxon>
        <taxon>Viridiplantae</taxon>
        <taxon>Streptophyta</taxon>
        <taxon>Embryophyta</taxon>
        <taxon>Tracheophyta</taxon>
        <taxon>Spermatophyta</taxon>
        <taxon>Magnoliopsida</taxon>
        <taxon>eudicotyledons</taxon>
        <taxon>Gunneridae</taxon>
        <taxon>Pentapetalae</taxon>
        <taxon>asterids</taxon>
        <taxon>lamiids</taxon>
        <taxon>Lamiales</taxon>
        <taxon>Pedaliaceae</taxon>
        <taxon>Sesamum</taxon>
    </lineage>
</organism>
<evidence type="ECO:0000259" key="6">
    <source>
        <dbReference type="Pfam" id="PF12146"/>
    </source>
</evidence>
<sequence>MVVKTIITSLILVFLLSTSAAGGRTKLMGLDSGDYADGICKSRVEAQGYSCEEHKVTTKDGYILSLQRIPAGRSDGKKTGARPPVLLQHGLMSDALTWLSNSPDESLGFILADNGFDVWLANVRGTNYSSGHTSLSPNDPEYWDWSWDELVEYDLPAFVQYVNGQTGQKLHYVGHSLGTLMSFGAFSREEVINMVRSAALLSPIAYMGQMPSPLARAAADIFTAEVLYWLGLKEFAPGGGPASKLVSDICSTIDCTDLESVITGPNCCMNSSSSNLAHQQPTATKNMIHLAQMIRQGTIAMYDYGSDDDNNKHYGQTTPPDYNMTSIPNDLPLFLSYGGEDLLSDVKDVQTLIDTLSDHDPDKLVLHYVDDYAHLDFVSAVNAKQVVYDPLIAFFRLNQK</sequence>
<dbReference type="KEGG" id="sind:105178697"/>
<dbReference type="InterPro" id="IPR029058">
    <property type="entry name" value="AB_hydrolase_fold"/>
</dbReference>
<feature type="active site" description="Charge relay system" evidence="3">
    <location>
        <position position="374"/>
    </location>
</feature>
<evidence type="ECO:0000313" key="8">
    <source>
        <dbReference type="RefSeq" id="XP_011100528.1"/>
    </source>
</evidence>
<dbReference type="Pfam" id="PF04083">
    <property type="entry name" value="Abhydro_lipase"/>
    <property type="match status" value="1"/>
</dbReference>
<dbReference type="AlphaFoldDB" id="A0A6I9UZB9"/>
<dbReference type="PIRSF" id="PIRSF000862">
    <property type="entry name" value="Steryl_ester_lip"/>
    <property type="match status" value="1"/>
</dbReference>
<keyword evidence="2" id="KW-0378">Hydrolase</keyword>
<dbReference type="Proteomes" id="UP000504604">
    <property type="component" value="Linkage group LG16"/>
</dbReference>
<keyword evidence="7" id="KW-1185">Reference proteome</keyword>
<dbReference type="Pfam" id="PF12146">
    <property type="entry name" value="Hydrolase_4"/>
    <property type="match status" value="1"/>
</dbReference>
<evidence type="ECO:0000256" key="3">
    <source>
        <dbReference type="PIRSR" id="PIRSR000862-1"/>
    </source>
</evidence>
<dbReference type="InterPro" id="IPR022742">
    <property type="entry name" value="Hydrolase_4"/>
</dbReference>
<protein>
    <recommendedName>
        <fullName evidence="2">Lipase</fullName>
    </recommendedName>
</protein>
<dbReference type="InParanoid" id="A0A6I9UZB9"/>
<dbReference type="GO" id="GO:0016042">
    <property type="term" value="P:lipid catabolic process"/>
    <property type="evidence" value="ECO:0007669"/>
    <property type="project" value="UniProtKB-KW"/>
</dbReference>
<keyword evidence="4" id="KW-0732">Signal</keyword>
<feature type="active site" description="Nucleophile" evidence="3">
    <location>
        <position position="176"/>
    </location>
</feature>
<dbReference type="SUPFAM" id="SSF53474">
    <property type="entry name" value="alpha/beta-Hydrolases"/>
    <property type="match status" value="1"/>
</dbReference>
<dbReference type="Gene3D" id="3.40.50.1820">
    <property type="entry name" value="alpha/beta hydrolase"/>
    <property type="match status" value="1"/>
</dbReference>
<dbReference type="InterPro" id="IPR006693">
    <property type="entry name" value="AB_hydrolase_lipase"/>
</dbReference>
<evidence type="ECO:0000256" key="2">
    <source>
        <dbReference type="PIRNR" id="PIRNR000862"/>
    </source>
</evidence>
<dbReference type="GeneID" id="105178697"/>
<evidence type="ECO:0000256" key="4">
    <source>
        <dbReference type="SAM" id="SignalP"/>
    </source>
</evidence>
<dbReference type="RefSeq" id="XP_011100528.1">
    <property type="nucleotide sequence ID" value="XM_011102226.2"/>
</dbReference>
<dbReference type="InterPro" id="IPR025483">
    <property type="entry name" value="Lipase_euk"/>
</dbReference>